<feature type="compositionally biased region" description="Basic and acidic residues" evidence="2">
    <location>
        <begin position="278"/>
        <end position="307"/>
    </location>
</feature>
<keyword evidence="4" id="KW-1185">Reference proteome</keyword>
<accession>A0A4S4L735</accession>
<dbReference type="PANTHER" id="PTHR16487">
    <property type="entry name" value="PPP4R2-RELATED PROTEIN"/>
    <property type="match status" value="1"/>
</dbReference>
<dbReference type="GO" id="GO:0030289">
    <property type="term" value="C:protein phosphatase 4 complex"/>
    <property type="evidence" value="ECO:0007669"/>
    <property type="project" value="InterPro"/>
</dbReference>
<sequence length="325" mass="35516">MAAMDPSAHSISSDFKWSDEYDATLERIASADIVETEWIRLRDMIKYKIDQNISSFLADADKLNKSDGLRLFSPQPSTPGGLKLPPFLPRPRDESNPNEAPKSVLTQTEADAFKETLYLQLDVFEGAPFTIQRLSELCVRPREHYTSVGKYLRALEKTLYVTSTWDSFPPLPPQTTVSTAIASTAFAVGPSSVPSTPLFSPIPFSHSDARRSKSRSPPPSPLALNAIDSGGAVPLNTTMLGMGQRALGLVDELDDPRPGHLSDRPKALSSVTTVGEGSEAKSLDERFVRSSDSESGRPEPKRQKQGDDAGNMLLDDHDGDKENKS</sequence>
<proteinExistence type="inferred from homology"/>
<protein>
    <recommendedName>
        <fullName evidence="5">PPP4R2-domain-containing protein</fullName>
    </recommendedName>
</protein>
<feature type="region of interest" description="Disordered" evidence="2">
    <location>
        <begin position="204"/>
        <end position="227"/>
    </location>
</feature>
<feature type="compositionally biased region" description="Basic and acidic residues" evidence="2">
    <location>
        <begin position="255"/>
        <end position="266"/>
    </location>
</feature>
<gene>
    <name evidence="3" type="ORF">EW146_g9386</name>
</gene>
<feature type="compositionally biased region" description="Basic and acidic residues" evidence="2">
    <location>
        <begin position="314"/>
        <end position="325"/>
    </location>
</feature>
<feature type="region of interest" description="Disordered" evidence="2">
    <location>
        <begin position="68"/>
        <end position="103"/>
    </location>
</feature>
<name>A0A4S4L735_9AGAM</name>
<evidence type="ECO:0000256" key="2">
    <source>
        <dbReference type="SAM" id="MobiDB-lite"/>
    </source>
</evidence>
<organism evidence="3 4">
    <name type="scientific">Bondarzewia mesenterica</name>
    <dbReference type="NCBI Taxonomy" id="1095465"/>
    <lineage>
        <taxon>Eukaryota</taxon>
        <taxon>Fungi</taxon>
        <taxon>Dikarya</taxon>
        <taxon>Basidiomycota</taxon>
        <taxon>Agaricomycotina</taxon>
        <taxon>Agaricomycetes</taxon>
        <taxon>Russulales</taxon>
        <taxon>Bondarzewiaceae</taxon>
        <taxon>Bondarzewia</taxon>
    </lineage>
</organism>
<evidence type="ECO:0000256" key="1">
    <source>
        <dbReference type="ARBA" id="ARBA00009207"/>
    </source>
</evidence>
<dbReference type="OrthoDB" id="341898at2759"/>
<evidence type="ECO:0008006" key="5">
    <source>
        <dbReference type="Google" id="ProtNLM"/>
    </source>
</evidence>
<dbReference type="GO" id="GO:0005634">
    <property type="term" value="C:nucleus"/>
    <property type="evidence" value="ECO:0007669"/>
    <property type="project" value="TreeGrafter"/>
</dbReference>
<dbReference type="Proteomes" id="UP000310158">
    <property type="component" value="Unassembled WGS sequence"/>
</dbReference>
<dbReference type="PANTHER" id="PTHR16487:SF0">
    <property type="entry name" value="PROTEIN PHOSPHATASE 4 REGULATORY SUBUNIT 2-RELATED"/>
    <property type="match status" value="1"/>
</dbReference>
<comment type="similarity">
    <text evidence="1">Belongs to the PPP4R2 family.</text>
</comment>
<evidence type="ECO:0000313" key="3">
    <source>
        <dbReference type="EMBL" id="THH07215.1"/>
    </source>
</evidence>
<evidence type="ECO:0000313" key="4">
    <source>
        <dbReference type="Proteomes" id="UP000310158"/>
    </source>
</evidence>
<dbReference type="InterPro" id="IPR015267">
    <property type="entry name" value="PPP4R2"/>
</dbReference>
<dbReference type="GO" id="GO:0005737">
    <property type="term" value="C:cytoplasm"/>
    <property type="evidence" value="ECO:0007669"/>
    <property type="project" value="TreeGrafter"/>
</dbReference>
<dbReference type="Pfam" id="PF09184">
    <property type="entry name" value="PPP4R2"/>
    <property type="match status" value="1"/>
</dbReference>
<dbReference type="AlphaFoldDB" id="A0A4S4L735"/>
<dbReference type="GO" id="GO:0019888">
    <property type="term" value="F:protein phosphatase regulator activity"/>
    <property type="evidence" value="ECO:0007669"/>
    <property type="project" value="InterPro"/>
</dbReference>
<dbReference type="EMBL" id="SGPL01000798">
    <property type="protein sequence ID" value="THH07215.1"/>
    <property type="molecule type" value="Genomic_DNA"/>
</dbReference>
<reference evidence="3 4" key="1">
    <citation type="submission" date="2019-02" db="EMBL/GenBank/DDBJ databases">
        <title>Genome sequencing of the rare red list fungi Bondarzewia mesenterica.</title>
        <authorList>
            <person name="Buettner E."/>
            <person name="Kellner H."/>
        </authorList>
    </citation>
    <scope>NUCLEOTIDE SEQUENCE [LARGE SCALE GENOMIC DNA]</scope>
    <source>
        <strain evidence="3 4">DSM 108281</strain>
    </source>
</reference>
<comment type="caution">
    <text evidence="3">The sequence shown here is derived from an EMBL/GenBank/DDBJ whole genome shotgun (WGS) entry which is preliminary data.</text>
</comment>
<feature type="region of interest" description="Disordered" evidence="2">
    <location>
        <begin position="251"/>
        <end position="325"/>
    </location>
</feature>